<keyword evidence="3" id="KW-1185">Reference proteome</keyword>
<evidence type="ECO:0000313" key="3">
    <source>
        <dbReference type="Proteomes" id="UP000291562"/>
    </source>
</evidence>
<feature type="signal peptide" evidence="1">
    <location>
        <begin position="1"/>
        <end position="20"/>
    </location>
</feature>
<evidence type="ECO:0000313" key="2">
    <source>
        <dbReference type="EMBL" id="QBB70557.1"/>
    </source>
</evidence>
<dbReference type="KEGG" id="xbc:ELE36_09375"/>
<sequence>MLRRLFLSLPILLATSLCSATCDDGSVPGGFPFSSDAAAASVLTSLQRAISREDNAAVADLVQFPVRATLGDKSVRLRRNELLANFNEVFNQKVKAAILAARFRSETDYQCVFWNDHGMMLGDGEVWLNSVDDDSIKVITINND</sequence>
<gene>
    <name evidence="2" type="ORF">ELE36_09375</name>
</gene>
<dbReference type="RefSeq" id="WP_129832815.1">
    <property type="nucleotide sequence ID" value="NZ_CP035704.1"/>
</dbReference>
<reference evidence="2 3" key="1">
    <citation type="submission" date="2019-01" db="EMBL/GenBank/DDBJ databases">
        <title>Pseudolysobacter antarctica gen. nov., sp. nov., isolated from Fildes Peninsula, Antarctica.</title>
        <authorList>
            <person name="Wei Z."/>
            <person name="Peng F."/>
        </authorList>
    </citation>
    <scope>NUCLEOTIDE SEQUENCE [LARGE SCALE GENOMIC DNA]</scope>
    <source>
        <strain evidence="2 3">AQ6-296</strain>
    </source>
</reference>
<dbReference type="AlphaFoldDB" id="A0A411HJJ1"/>
<evidence type="ECO:0008006" key="4">
    <source>
        <dbReference type="Google" id="ProtNLM"/>
    </source>
</evidence>
<dbReference type="EMBL" id="CP035704">
    <property type="protein sequence ID" value="QBB70557.1"/>
    <property type="molecule type" value="Genomic_DNA"/>
</dbReference>
<feature type="chain" id="PRO_5019041294" description="Nuclear transport factor 2 family protein" evidence="1">
    <location>
        <begin position="21"/>
        <end position="144"/>
    </location>
</feature>
<proteinExistence type="predicted"/>
<name>A0A411HJJ1_9GAMM</name>
<evidence type="ECO:0000256" key="1">
    <source>
        <dbReference type="SAM" id="SignalP"/>
    </source>
</evidence>
<organism evidence="2 3">
    <name type="scientific">Pseudolysobacter antarcticus</name>
    <dbReference type="NCBI Taxonomy" id="2511995"/>
    <lineage>
        <taxon>Bacteria</taxon>
        <taxon>Pseudomonadati</taxon>
        <taxon>Pseudomonadota</taxon>
        <taxon>Gammaproteobacteria</taxon>
        <taxon>Lysobacterales</taxon>
        <taxon>Rhodanobacteraceae</taxon>
        <taxon>Pseudolysobacter</taxon>
    </lineage>
</organism>
<accession>A0A411HJJ1</accession>
<keyword evidence="1" id="KW-0732">Signal</keyword>
<dbReference type="Proteomes" id="UP000291562">
    <property type="component" value="Chromosome"/>
</dbReference>
<dbReference type="OrthoDB" id="5455653at2"/>
<protein>
    <recommendedName>
        <fullName evidence="4">Nuclear transport factor 2 family protein</fullName>
    </recommendedName>
</protein>